<organism evidence="2 3">
    <name type="scientific">Micromonospora globispora</name>
    <dbReference type="NCBI Taxonomy" id="1450148"/>
    <lineage>
        <taxon>Bacteria</taxon>
        <taxon>Bacillati</taxon>
        <taxon>Actinomycetota</taxon>
        <taxon>Actinomycetes</taxon>
        <taxon>Micromonosporales</taxon>
        <taxon>Micromonosporaceae</taxon>
        <taxon>Micromonospora</taxon>
    </lineage>
</organism>
<proteinExistence type="predicted"/>
<feature type="compositionally biased region" description="Low complexity" evidence="1">
    <location>
        <begin position="52"/>
        <end position="72"/>
    </location>
</feature>
<feature type="region of interest" description="Disordered" evidence="1">
    <location>
        <begin position="52"/>
        <end position="87"/>
    </location>
</feature>
<keyword evidence="3" id="KW-1185">Reference proteome</keyword>
<gene>
    <name evidence="2" type="ORF">DLJ46_14750</name>
</gene>
<protein>
    <submittedName>
        <fullName evidence="2">Uncharacterized protein</fullName>
    </submittedName>
</protein>
<comment type="caution">
    <text evidence="2">The sequence shown here is derived from an EMBL/GenBank/DDBJ whole genome shotgun (WGS) entry which is preliminary data.</text>
</comment>
<evidence type="ECO:0000313" key="2">
    <source>
        <dbReference type="EMBL" id="PWU47413.1"/>
    </source>
</evidence>
<evidence type="ECO:0000313" key="3">
    <source>
        <dbReference type="Proteomes" id="UP000245683"/>
    </source>
</evidence>
<accession>A0A317K8C7</accession>
<dbReference type="AlphaFoldDB" id="A0A317K8C7"/>
<name>A0A317K8C7_9ACTN</name>
<evidence type="ECO:0000256" key="1">
    <source>
        <dbReference type="SAM" id="MobiDB-lite"/>
    </source>
</evidence>
<dbReference type="EMBL" id="QGSV01000191">
    <property type="protein sequence ID" value="PWU47413.1"/>
    <property type="molecule type" value="Genomic_DNA"/>
</dbReference>
<sequence length="87" mass="9084">MAGAALLDAVRAGSPRALGPLTEVRRRLAAHPHEPAVRRYVALLAAARPYLPRRAGAGPEPGRVRRPGPTRGAARRHGDGTRPAGTG</sequence>
<reference evidence="3" key="1">
    <citation type="submission" date="2018-05" db="EMBL/GenBank/DDBJ databases">
        <title>Micromonospora globispora sp. nov. and Micromonospora rugosa sp. nov., isolated from marine sediment.</title>
        <authorList>
            <person name="Carro L."/>
            <person name="Aysel V."/>
            <person name="Cetin D."/>
            <person name="Igual J.M."/>
            <person name="Klenk H.-P."/>
            <person name="Trujillo M.E."/>
            <person name="Sahin N."/>
        </authorList>
    </citation>
    <scope>NUCLEOTIDE SEQUENCE [LARGE SCALE GENOMIC DNA]</scope>
    <source>
        <strain evidence="3">S2904</strain>
    </source>
</reference>
<dbReference type="Proteomes" id="UP000245683">
    <property type="component" value="Unassembled WGS sequence"/>
</dbReference>